<dbReference type="AlphaFoldDB" id="G8ZWX6"/>
<feature type="transmembrane region" description="Helical" evidence="1">
    <location>
        <begin position="135"/>
        <end position="154"/>
    </location>
</feature>
<dbReference type="GO" id="GO:0031503">
    <property type="term" value="P:protein-containing complex localization"/>
    <property type="evidence" value="ECO:0007669"/>
    <property type="project" value="EnsemblFungi"/>
</dbReference>
<dbReference type="EMBL" id="HE616747">
    <property type="protein sequence ID" value="CCE93120.1"/>
    <property type="molecule type" value="Genomic_DNA"/>
</dbReference>
<sequence length="292" mass="32751">MDDDASLRTENERVYQLRRKNFQRKLVSEVSYFGFIIIVLYYLKYGCTIWTLVLRTVVQSLLAVPFPSEIQIRRLSQARENSGSAYLSTISGAMSTDTVEMPGAFPSTSTQETAPRSEEQIKKEIDGVKIKIRNVLFHASLTINFLYLIFALLFPTNFVGKLEGNHLREDGLTNTPSPFNNANGLIQGERKGGFFLQMIGEAIPQSNLKGNVGVIMFEFAILFCQFSLFTLTCVNFANLDELTTNDETTEDMNSHSDGYDGKVHVTQIDPITAIDKTMSSSIESQREPQALV</sequence>
<keyword evidence="3" id="KW-1185">Reference proteome</keyword>
<protein>
    <recommendedName>
        <fullName evidence="4">DUF1746 domain-containing protein</fullName>
    </recommendedName>
</protein>
<dbReference type="GO" id="GO:0044695">
    <property type="term" value="C:Dsc E3 ubiquitin ligase complex"/>
    <property type="evidence" value="ECO:0007669"/>
    <property type="project" value="EnsemblFungi"/>
</dbReference>
<evidence type="ECO:0000313" key="3">
    <source>
        <dbReference type="Proteomes" id="UP000005627"/>
    </source>
</evidence>
<keyword evidence="1" id="KW-0472">Membrane</keyword>
<name>G8ZWX6_TORDE</name>
<dbReference type="KEGG" id="tdl:TDEL_0F03090"/>
<accession>G8ZWX6</accession>
<proteinExistence type="predicted"/>
<keyword evidence="1" id="KW-1133">Transmembrane helix</keyword>
<dbReference type="GO" id="GO:0005768">
    <property type="term" value="C:endosome"/>
    <property type="evidence" value="ECO:0007669"/>
    <property type="project" value="EnsemblFungi"/>
</dbReference>
<dbReference type="FunCoup" id="G8ZWX6">
    <property type="interactions" value="25"/>
</dbReference>
<dbReference type="GO" id="GO:0005802">
    <property type="term" value="C:trans-Golgi network"/>
    <property type="evidence" value="ECO:0007669"/>
    <property type="project" value="EnsemblFungi"/>
</dbReference>
<evidence type="ECO:0000256" key="1">
    <source>
        <dbReference type="SAM" id="Phobius"/>
    </source>
</evidence>
<keyword evidence="1" id="KW-0812">Transmembrane</keyword>
<dbReference type="GeneID" id="11501659"/>
<dbReference type="Proteomes" id="UP000005627">
    <property type="component" value="Chromosome 6"/>
</dbReference>
<gene>
    <name evidence="2" type="primary">TDEL0F03090</name>
    <name evidence="2" type="ORF">TDEL_0F03090</name>
</gene>
<dbReference type="InParanoid" id="G8ZWX6"/>
<dbReference type="HOGENOM" id="CLU_957155_0_0_1"/>
<feature type="transmembrane region" description="Helical" evidence="1">
    <location>
        <begin position="26"/>
        <end position="43"/>
    </location>
</feature>
<evidence type="ECO:0008006" key="4">
    <source>
        <dbReference type="Google" id="ProtNLM"/>
    </source>
</evidence>
<reference evidence="2 3" key="1">
    <citation type="journal article" date="2011" name="Proc. Natl. Acad. Sci. U.S.A.">
        <title>Evolutionary erosion of yeast sex chromosomes by mating-type switching accidents.</title>
        <authorList>
            <person name="Gordon J.L."/>
            <person name="Armisen D."/>
            <person name="Proux-Wera E."/>
            <person name="Oheigeartaigh S.S."/>
            <person name="Byrne K.P."/>
            <person name="Wolfe K.H."/>
        </authorList>
    </citation>
    <scope>NUCLEOTIDE SEQUENCE [LARGE SCALE GENOMIC DNA]</scope>
    <source>
        <strain evidence="3">ATCC 10662 / CBS 1146 / NBRC 0425 / NCYC 2629 / NRRL Y-866</strain>
    </source>
</reference>
<dbReference type="GO" id="GO:0140624">
    <property type="term" value="P:EGAD pathway"/>
    <property type="evidence" value="ECO:0007669"/>
    <property type="project" value="EnsemblFungi"/>
</dbReference>
<feature type="transmembrane region" description="Helical" evidence="1">
    <location>
        <begin position="214"/>
        <end position="237"/>
    </location>
</feature>
<evidence type="ECO:0000313" key="2">
    <source>
        <dbReference type="EMBL" id="CCE93120.1"/>
    </source>
</evidence>
<organism evidence="2 3">
    <name type="scientific">Torulaspora delbrueckii</name>
    <name type="common">Yeast</name>
    <name type="synonym">Candida colliculosa</name>
    <dbReference type="NCBI Taxonomy" id="4950"/>
    <lineage>
        <taxon>Eukaryota</taxon>
        <taxon>Fungi</taxon>
        <taxon>Dikarya</taxon>
        <taxon>Ascomycota</taxon>
        <taxon>Saccharomycotina</taxon>
        <taxon>Saccharomycetes</taxon>
        <taxon>Saccharomycetales</taxon>
        <taxon>Saccharomycetaceae</taxon>
        <taxon>Torulaspora</taxon>
    </lineage>
</organism>
<dbReference type="eggNOG" id="ENOG502S4TY">
    <property type="taxonomic scope" value="Eukaryota"/>
</dbReference>
<dbReference type="RefSeq" id="XP_003682331.1">
    <property type="nucleotide sequence ID" value="XM_003682283.1"/>
</dbReference>
<dbReference type="OrthoDB" id="4068068at2759"/>